<dbReference type="OrthoDB" id="9773646at2"/>
<evidence type="ECO:0000256" key="3">
    <source>
        <dbReference type="ARBA" id="ARBA00023004"/>
    </source>
</evidence>
<accession>A0A7J5BFG5</accession>
<dbReference type="AlphaFoldDB" id="A0A7J5BFG5"/>
<keyword evidence="2" id="KW-0479">Metal-binding</keyword>
<protein>
    <recommendedName>
        <fullName evidence="7">hydrogen peroxide-dependent heme synthase</fullName>
        <ecNumber evidence="7">1.3.98.5</ecNumber>
    </recommendedName>
</protein>
<organism evidence="9 10">
    <name type="scientific">Gulosibacter chungangensis</name>
    <dbReference type="NCBI Taxonomy" id="979746"/>
    <lineage>
        <taxon>Bacteria</taxon>
        <taxon>Bacillati</taxon>
        <taxon>Actinomycetota</taxon>
        <taxon>Actinomycetes</taxon>
        <taxon>Micrococcales</taxon>
        <taxon>Microbacteriaceae</taxon>
        <taxon>Gulosibacter</taxon>
    </lineage>
</organism>
<dbReference type="SUPFAM" id="SSF54909">
    <property type="entry name" value="Dimeric alpha+beta barrel"/>
    <property type="match status" value="1"/>
</dbReference>
<evidence type="ECO:0000256" key="4">
    <source>
        <dbReference type="ARBA" id="ARBA00023444"/>
    </source>
</evidence>
<dbReference type="InterPro" id="IPR011008">
    <property type="entry name" value="Dimeric_a/b-barrel"/>
</dbReference>
<dbReference type="GO" id="GO:0020037">
    <property type="term" value="F:heme binding"/>
    <property type="evidence" value="ECO:0007669"/>
    <property type="project" value="InterPro"/>
</dbReference>
<name>A0A7J5BFG5_9MICO</name>
<gene>
    <name evidence="9" type="ORF">F8O05_01780</name>
</gene>
<comment type="caution">
    <text evidence="9">The sequence shown here is derived from an EMBL/GenBank/DDBJ whole genome shotgun (WGS) entry which is preliminary data.</text>
</comment>
<dbReference type="Pfam" id="PF06778">
    <property type="entry name" value="Chlor_dismutase"/>
    <property type="match status" value="1"/>
</dbReference>
<comment type="pathway">
    <text evidence="4">Porphyrin-containing compound metabolism.</text>
</comment>
<evidence type="ECO:0000256" key="2">
    <source>
        <dbReference type="ARBA" id="ARBA00022723"/>
    </source>
</evidence>
<evidence type="ECO:0000256" key="7">
    <source>
        <dbReference type="ARBA" id="ARBA00050019"/>
    </source>
</evidence>
<dbReference type="EMBL" id="WBKB01000001">
    <property type="protein sequence ID" value="KAB1645011.1"/>
    <property type="molecule type" value="Genomic_DNA"/>
</dbReference>
<keyword evidence="3" id="KW-0408">Iron</keyword>
<dbReference type="EC" id="1.3.98.5" evidence="7"/>
<dbReference type="Proteomes" id="UP000433493">
    <property type="component" value="Unassembled WGS sequence"/>
</dbReference>
<evidence type="ECO:0000256" key="5">
    <source>
        <dbReference type="ARBA" id="ARBA00049896"/>
    </source>
</evidence>
<evidence type="ECO:0000256" key="1">
    <source>
        <dbReference type="ARBA" id="ARBA00022617"/>
    </source>
</evidence>
<feature type="compositionally biased region" description="Acidic residues" evidence="8">
    <location>
        <begin position="131"/>
        <end position="161"/>
    </location>
</feature>
<evidence type="ECO:0000256" key="6">
    <source>
        <dbReference type="ARBA" id="ARBA00049935"/>
    </source>
</evidence>
<dbReference type="GO" id="GO:0016491">
    <property type="term" value="F:oxidoreductase activity"/>
    <property type="evidence" value="ECO:0007669"/>
    <property type="project" value="InterPro"/>
</dbReference>
<keyword evidence="1" id="KW-0349">Heme</keyword>
<evidence type="ECO:0000256" key="8">
    <source>
        <dbReference type="SAM" id="MobiDB-lite"/>
    </source>
</evidence>
<feature type="region of interest" description="Disordered" evidence="8">
    <location>
        <begin position="126"/>
        <end position="161"/>
    </location>
</feature>
<comment type="cofactor">
    <cofactor evidence="6">
        <name>Fe-coproporphyrin III</name>
        <dbReference type="ChEBI" id="CHEBI:68438"/>
    </cofactor>
</comment>
<dbReference type="RefSeq" id="WP_158051021.1">
    <property type="nucleotide sequence ID" value="NZ_WBKB01000001.1"/>
</dbReference>
<proteinExistence type="predicted"/>
<comment type="catalytic activity">
    <reaction evidence="5">
        <text>Fe-coproporphyrin III + 2 H2O2 + 2 H(+) = heme b + 2 CO2 + 4 H2O</text>
        <dbReference type="Rhea" id="RHEA:56516"/>
        <dbReference type="ChEBI" id="CHEBI:15377"/>
        <dbReference type="ChEBI" id="CHEBI:15378"/>
        <dbReference type="ChEBI" id="CHEBI:16240"/>
        <dbReference type="ChEBI" id="CHEBI:16526"/>
        <dbReference type="ChEBI" id="CHEBI:60344"/>
        <dbReference type="ChEBI" id="CHEBI:68438"/>
        <dbReference type="EC" id="1.3.98.5"/>
    </reaction>
    <physiologicalReaction direction="left-to-right" evidence="5">
        <dbReference type="Rhea" id="RHEA:56517"/>
    </physiologicalReaction>
</comment>
<keyword evidence="10" id="KW-1185">Reference proteome</keyword>
<evidence type="ECO:0000313" key="9">
    <source>
        <dbReference type="EMBL" id="KAB1645011.1"/>
    </source>
</evidence>
<dbReference type="GO" id="GO:0046872">
    <property type="term" value="F:metal ion binding"/>
    <property type="evidence" value="ECO:0007669"/>
    <property type="project" value="UniProtKB-KW"/>
</dbReference>
<dbReference type="InterPro" id="IPR010644">
    <property type="entry name" value="ChdC/CLD"/>
</dbReference>
<sequence>MTETVDFTEGAAVYSLFLVFAETELIETRASGDEAIRLTKELDSVFTELTEEHVRVRGVYDLTGFDASASVMIWLTSETVDDLQWAKRQLHRTQILGDTLAIESILTLGVSELADEPGGWISFVPVSPGPVDEEFEGEEIDDPDIDNLDEEFEDDDDTTEATPADLEDLDLAADGEAGAQEAILETTSLHAQIGTGPVRLFAAVEADDPGELIGPSLGLLENGLMTVATPRTGRFVTPAELYEILR</sequence>
<reference evidence="9 10" key="1">
    <citation type="submission" date="2019-09" db="EMBL/GenBank/DDBJ databases">
        <title>Phylogeny of genus Pseudoclavibacter and closely related genus.</title>
        <authorList>
            <person name="Li Y."/>
        </authorList>
    </citation>
    <scope>NUCLEOTIDE SEQUENCE [LARGE SCALE GENOMIC DNA]</scope>
    <source>
        <strain evidence="9 10">KCTC 13959</strain>
    </source>
</reference>
<evidence type="ECO:0000313" key="10">
    <source>
        <dbReference type="Proteomes" id="UP000433493"/>
    </source>
</evidence>